<protein>
    <submittedName>
        <fullName evidence="1">Uncharacterized protein</fullName>
    </submittedName>
</protein>
<comment type="caution">
    <text evidence="1">The sequence shown here is derived from an EMBL/GenBank/DDBJ whole genome shotgun (WGS) entry which is preliminary data.</text>
</comment>
<organism evidence="1">
    <name type="scientific">marine sediment metagenome</name>
    <dbReference type="NCBI Taxonomy" id="412755"/>
    <lineage>
        <taxon>unclassified sequences</taxon>
        <taxon>metagenomes</taxon>
        <taxon>ecological metagenomes</taxon>
    </lineage>
</organism>
<sequence>SEYNIFLGKCMKTGKNMKACVKEWKLEKS</sequence>
<dbReference type="EMBL" id="BARW01007412">
    <property type="protein sequence ID" value="GAI87300.1"/>
    <property type="molecule type" value="Genomic_DNA"/>
</dbReference>
<dbReference type="AlphaFoldDB" id="X1TI84"/>
<proteinExistence type="predicted"/>
<reference evidence="1" key="1">
    <citation type="journal article" date="2014" name="Front. Microbiol.">
        <title>High frequency of phylogenetically diverse reductive dehalogenase-homologous genes in deep subseafloor sedimentary metagenomes.</title>
        <authorList>
            <person name="Kawai M."/>
            <person name="Futagami T."/>
            <person name="Toyoda A."/>
            <person name="Takaki Y."/>
            <person name="Nishi S."/>
            <person name="Hori S."/>
            <person name="Arai W."/>
            <person name="Tsubouchi T."/>
            <person name="Morono Y."/>
            <person name="Uchiyama I."/>
            <person name="Ito T."/>
            <person name="Fujiyama A."/>
            <person name="Inagaki F."/>
            <person name="Takami H."/>
        </authorList>
    </citation>
    <scope>NUCLEOTIDE SEQUENCE</scope>
    <source>
        <strain evidence="1">Expedition CK06-06</strain>
    </source>
</reference>
<accession>X1TI84</accession>
<gene>
    <name evidence="1" type="ORF">S12H4_15437</name>
</gene>
<name>X1TI84_9ZZZZ</name>
<feature type="non-terminal residue" evidence="1">
    <location>
        <position position="1"/>
    </location>
</feature>
<evidence type="ECO:0000313" key="1">
    <source>
        <dbReference type="EMBL" id="GAI87300.1"/>
    </source>
</evidence>